<dbReference type="Gene3D" id="3.40.50.720">
    <property type="entry name" value="NAD(P)-binding Rossmann-like Domain"/>
    <property type="match status" value="1"/>
</dbReference>
<dbReference type="eggNOG" id="COG0673">
    <property type="taxonomic scope" value="Bacteria"/>
</dbReference>
<sequence length="465" mass="52950">MSSLQEPIRHVVLIGLGWHARRVYYPWLEEAALQGRIRISAVVDLHTHSDAVRGYLAQRRVAPTQLLFTEPSLDSDALPEELLTHLTKLRAAGLLDGVIISTEPRAHKRYVMWALQSGVHILLDKPITAPAHAASTEDVAQALWKDFEEIAQALAASRARLVVQAQRRMHAGYGFIKRYLDDFLQEYGVPVSFLDLYHADGMWVMPDEWDREHHAYKHRTGKLLHSGYHFVDLCSWLLESNQRAKPAARQLEFQVQTFEPKDFLALLEGRYERLFGPEQVPTPVPVETHGEMDLTLMGRILTGETVQTLVSLQLLQNSFSRRASPAPPSDPYKGAGRVRHERMNLQVGPLLNLQVHSYQSYETRDHRVQPAYGPGHLDHFDVYVFRNSDAVGGPHFEKLEFGKAAQPAGHNEQARLALLEAFLQGHPSGSELEDHRRTNFWMSRIYQAIHDRRTGTQAMCRIPWS</sequence>
<dbReference type="SUPFAM" id="SSF51735">
    <property type="entry name" value="NAD(P)-binding Rossmann-fold domains"/>
    <property type="match status" value="1"/>
</dbReference>
<dbReference type="EMBL" id="CP002271">
    <property type="protein sequence ID" value="ADO71895.1"/>
    <property type="molecule type" value="Genomic_DNA"/>
</dbReference>
<dbReference type="InterPro" id="IPR051450">
    <property type="entry name" value="Gfo/Idh/MocA_Oxidoreductases"/>
</dbReference>
<proteinExistence type="predicted"/>
<dbReference type="PANTHER" id="PTHR43377">
    <property type="entry name" value="BILIVERDIN REDUCTASE A"/>
    <property type="match status" value="1"/>
</dbReference>
<dbReference type="AlphaFoldDB" id="E3FP85"/>
<accession>E3FP85</accession>
<dbReference type="InterPro" id="IPR036291">
    <property type="entry name" value="NAD(P)-bd_dom_sf"/>
</dbReference>
<name>E3FP85_STIAD</name>
<reference evidence="2 3" key="1">
    <citation type="journal article" date="2011" name="Mol. Biol. Evol.">
        <title>Comparative genomic analysis of fruiting body formation in Myxococcales.</title>
        <authorList>
            <person name="Huntley S."/>
            <person name="Hamann N."/>
            <person name="Wegener-Feldbrugge S."/>
            <person name="Treuner-Lange A."/>
            <person name="Kube M."/>
            <person name="Reinhardt R."/>
            <person name="Klages S."/>
            <person name="Muller R."/>
            <person name="Ronning C.M."/>
            <person name="Nierman W.C."/>
            <person name="Sogaard-Andersen L."/>
        </authorList>
    </citation>
    <scope>NUCLEOTIDE SEQUENCE [LARGE SCALE GENOMIC DNA]</scope>
    <source>
        <strain evidence="2 3">DW4/3-1</strain>
    </source>
</reference>
<dbReference type="GO" id="GO:0000166">
    <property type="term" value="F:nucleotide binding"/>
    <property type="evidence" value="ECO:0007669"/>
    <property type="project" value="InterPro"/>
</dbReference>
<dbReference type="InterPro" id="IPR000683">
    <property type="entry name" value="Gfo/Idh/MocA-like_OxRdtase_N"/>
</dbReference>
<evidence type="ECO:0000313" key="3">
    <source>
        <dbReference type="Proteomes" id="UP000001351"/>
    </source>
</evidence>
<dbReference type="HOGENOM" id="CLU_024756_0_0_7"/>
<dbReference type="KEGG" id="sur:STAUR_4111"/>
<dbReference type="OrthoDB" id="729638at2"/>
<protein>
    <submittedName>
        <fullName evidence="2">Conserved uncharacterized protein</fullName>
    </submittedName>
</protein>
<evidence type="ECO:0000259" key="1">
    <source>
        <dbReference type="Pfam" id="PF01408"/>
    </source>
</evidence>
<dbReference type="STRING" id="378806.STAUR_4111"/>
<feature type="domain" description="Gfo/Idh/MocA-like oxidoreductase N-terminal" evidence="1">
    <location>
        <begin position="10"/>
        <end position="141"/>
    </location>
</feature>
<dbReference type="RefSeq" id="WP_013376063.1">
    <property type="nucleotide sequence ID" value="NC_014623.1"/>
</dbReference>
<evidence type="ECO:0000313" key="2">
    <source>
        <dbReference type="EMBL" id="ADO71895.1"/>
    </source>
</evidence>
<dbReference type="Proteomes" id="UP000001351">
    <property type="component" value="Chromosome"/>
</dbReference>
<gene>
    <name evidence="2" type="ordered locus">STAUR_4111</name>
</gene>
<dbReference type="Pfam" id="PF01408">
    <property type="entry name" value="GFO_IDH_MocA"/>
    <property type="match status" value="1"/>
</dbReference>
<organism evidence="2 3">
    <name type="scientific">Stigmatella aurantiaca (strain DW4/3-1)</name>
    <dbReference type="NCBI Taxonomy" id="378806"/>
    <lineage>
        <taxon>Bacteria</taxon>
        <taxon>Pseudomonadati</taxon>
        <taxon>Myxococcota</taxon>
        <taxon>Myxococcia</taxon>
        <taxon>Myxococcales</taxon>
        <taxon>Cystobacterineae</taxon>
        <taxon>Archangiaceae</taxon>
        <taxon>Stigmatella</taxon>
    </lineage>
</organism>
<keyword evidence="3" id="KW-1185">Reference proteome</keyword>
<dbReference type="PANTHER" id="PTHR43377:SF1">
    <property type="entry name" value="BILIVERDIN REDUCTASE A"/>
    <property type="match status" value="1"/>
</dbReference>